<dbReference type="Proteomes" id="UP000319783">
    <property type="component" value="Unassembled WGS sequence"/>
</dbReference>
<reference evidence="1 2" key="1">
    <citation type="submission" date="2019-04" db="EMBL/GenBank/DDBJ databases">
        <title>Genome of a novel bacterium Candidatus Jettenia ecosi reconstructed from metagenome of an anammox bioreactor.</title>
        <authorList>
            <person name="Mardanov A.V."/>
            <person name="Beletsky A.V."/>
            <person name="Ravin N.V."/>
            <person name="Botchkova E.A."/>
            <person name="Litti Y.V."/>
            <person name="Nozhevnikova A.N."/>
        </authorList>
    </citation>
    <scope>NUCLEOTIDE SEQUENCE [LARGE SCALE GENOMIC DNA]</scope>
    <source>
        <strain evidence="1">J2</strain>
    </source>
</reference>
<gene>
    <name evidence="1" type="ORF">JETT_2341</name>
</gene>
<evidence type="ECO:0000313" key="2">
    <source>
        <dbReference type="Proteomes" id="UP000319783"/>
    </source>
</evidence>
<dbReference type="EMBL" id="SULG01000050">
    <property type="protein sequence ID" value="TLD41384.1"/>
    <property type="molecule type" value="Genomic_DNA"/>
</dbReference>
<comment type="caution">
    <text evidence="1">The sequence shown here is derived from an EMBL/GenBank/DDBJ whole genome shotgun (WGS) entry which is preliminary data.</text>
</comment>
<organism evidence="1 2">
    <name type="scientific">Candidatus Jettenia ecosi</name>
    <dbReference type="NCBI Taxonomy" id="2494326"/>
    <lineage>
        <taxon>Bacteria</taxon>
        <taxon>Pseudomonadati</taxon>
        <taxon>Planctomycetota</taxon>
        <taxon>Candidatus Brocadiia</taxon>
        <taxon>Candidatus Brocadiales</taxon>
        <taxon>Candidatus Brocadiaceae</taxon>
        <taxon>Candidatus Jettenia</taxon>
    </lineage>
</organism>
<accession>A0A533Q9L6</accession>
<name>A0A533Q9L6_9BACT</name>
<evidence type="ECO:0000313" key="1">
    <source>
        <dbReference type="EMBL" id="TLD41384.1"/>
    </source>
</evidence>
<sequence>MRSENYNHARNFDWKLYPQAENFLTQHINTFLENNSFARTLYSSIEHETSTLFLDWIDHMVLPENTVSEKALDEFGFRRMDSVEAPPDMKVFMHPDAIFFPVLLTKGRCTEVILKPERLDHFIQMLGKGFSIEGSICGYYRKAVISHQDNSILSAVERRGYNGFLLSANAHDAQEYRQALEIFFCRQRYFEDPEEGMNATLLLIKNLCKKLSLARVADAFFRAERVYWERKNCAGQTQKARQDRLGLGWGNHDHHTYRTSRNNFTMLIKIFETLGFVCREQFFAGEEAGWGAQVLEHPQCNIVLFTDVDLLKEEKSKDFSHYDLEQTTRLGTVGLWVELHGESMLQAGLHHLAARFNFEKIRTDLKRQNINTMNPFSYFEFLKQAFTEAETWKAEPKRLNKLFEKNAITRAQYETFLRNGTIGSHLENLQRTQGFKGFNQRSVSAIIKATDPREYKFQGA</sequence>
<dbReference type="AlphaFoldDB" id="A0A533Q9L6"/>
<protein>
    <submittedName>
        <fullName evidence="1">Uncharacterized protein</fullName>
    </submittedName>
</protein>
<proteinExistence type="predicted"/>